<gene>
    <name evidence="2" type="ORF">AMS68_003363</name>
</gene>
<keyword evidence="3" id="KW-1185">Reference proteome</keyword>
<dbReference type="AlphaFoldDB" id="A0A6H0XT41"/>
<feature type="region of interest" description="Disordered" evidence="1">
    <location>
        <begin position="1"/>
        <end position="102"/>
    </location>
</feature>
<dbReference type="Proteomes" id="UP000503462">
    <property type="component" value="Chromosome 2"/>
</dbReference>
<dbReference type="EMBL" id="CP051140">
    <property type="protein sequence ID" value="QIW97845.1"/>
    <property type="molecule type" value="Genomic_DNA"/>
</dbReference>
<feature type="compositionally biased region" description="Basic and acidic residues" evidence="1">
    <location>
        <begin position="27"/>
        <end position="37"/>
    </location>
</feature>
<name>A0A6H0XT41_9PEZI</name>
<evidence type="ECO:0000313" key="3">
    <source>
        <dbReference type="Proteomes" id="UP000503462"/>
    </source>
</evidence>
<sequence>MAFQFINTTAEKREPDKKTRKRIRSQVMKDYRRRKEEADDGSFVAEASLRPDSPLPGPSISRSSSTKPAMQKPVSTEGTSPLTGALGERSTKRGRPNKSEQERAARLFLKTAHGLFSNFTIDICKHEHIEEEVHIASNDAEASRIIAIRDKFNEWMILERTQLASFVKARQEHDTESSMLQLYAIGLMSIGHLSAIGVYEGDEERAYYKARLLELANKSLQDPAKACEDAILSALACLASYEISLGSHEALTHLSGLSRMIEWRGGIDNISSDSGLPVLLQVLDLLHAVSFHVAPVYTKTTTNATNDTHNDFPAVDSMDAAHEWQDLLREAASFFYESDNFQASRACFLAWRVLLFQPRAGSVWTEQSIEEMQELYRLMLSMPNDAWAAYPALQARVLLTALATDTDNAHKSWCYSHLSHLMFHTEAKYWNDLHTLVTSFINAQAQYRRPRVQTVRAMVSGVEIVIERSLAAQFGLQTVQS</sequence>
<organism evidence="2 3">
    <name type="scientific">Peltaster fructicola</name>
    <dbReference type="NCBI Taxonomy" id="286661"/>
    <lineage>
        <taxon>Eukaryota</taxon>
        <taxon>Fungi</taxon>
        <taxon>Dikarya</taxon>
        <taxon>Ascomycota</taxon>
        <taxon>Pezizomycotina</taxon>
        <taxon>Dothideomycetes</taxon>
        <taxon>Dothideomycetes incertae sedis</taxon>
        <taxon>Peltaster</taxon>
    </lineage>
</organism>
<evidence type="ECO:0000256" key="1">
    <source>
        <dbReference type="SAM" id="MobiDB-lite"/>
    </source>
</evidence>
<reference evidence="2 3" key="1">
    <citation type="journal article" date="2016" name="Sci. Rep.">
        <title>Peltaster fructicola genome reveals evolution from an invasive phytopathogen to an ectophytic parasite.</title>
        <authorList>
            <person name="Xu C."/>
            <person name="Chen H."/>
            <person name="Gleason M.L."/>
            <person name="Xu J.R."/>
            <person name="Liu H."/>
            <person name="Zhang R."/>
            <person name="Sun G."/>
        </authorList>
    </citation>
    <scope>NUCLEOTIDE SEQUENCE [LARGE SCALE GENOMIC DNA]</scope>
    <source>
        <strain evidence="2 3">LNHT1506</strain>
    </source>
</reference>
<dbReference type="PANTHER" id="PTHR37540:SF5">
    <property type="entry name" value="TRANSCRIPTION FACTOR DOMAIN-CONTAINING PROTEIN"/>
    <property type="match status" value="1"/>
</dbReference>
<dbReference type="OrthoDB" id="4159781at2759"/>
<dbReference type="PANTHER" id="PTHR37540">
    <property type="entry name" value="TRANSCRIPTION FACTOR (ACR-2), PUTATIVE-RELATED-RELATED"/>
    <property type="match status" value="1"/>
</dbReference>
<protein>
    <submittedName>
        <fullName evidence="2">Uncharacterized protein</fullName>
    </submittedName>
</protein>
<accession>A0A6H0XT41</accession>
<feature type="compositionally biased region" description="Polar residues" evidence="1">
    <location>
        <begin position="60"/>
        <end position="82"/>
    </location>
</feature>
<proteinExistence type="predicted"/>
<evidence type="ECO:0000313" key="2">
    <source>
        <dbReference type="EMBL" id="QIW97845.1"/>
    </source>
</evidence>